<sequence>MKTALVTGATSGIGEATARALVAAGWRVVGTGR</sequence>
<dbReference type="Proteomes" id="UP001162881">
    <property type="component" value="Unassembled WGS sequence"/>
</dbReference>
<evidence type="ECO:0000313" key="1">
    <source>
        <dbReference type="EMBL" id="MCJ2185109.1"/>
    </source>
</evidence>
<dbReference type="RefSeq" id="WP_244024557.1">
    <property type="nucleotide sequence ID" value="NZ_JALHLF010000222.1"/>
</dbReference>
<reference evidence="1" key="1">
    <citation type="submission" date="2022-03" db="EMBL/GenBank/DDBJ databases">
        <title>Identification of a novel bacterium isolated from mangrove sediments.</title>
        <authorList>
            <person name="Pan X."/>
        </authorList>
    </citation>
    <scope>NUCLEOTIDE SEQUENCE</scope>
    <source>
        <strain evidence="1">B1949</strain>
    </source>
</reference>
<gene>
    <name evidence="1" type="ORF">MTR62_20815</name>
</gene>
<dbReference type="EMBL" id="JALHLF010000222">
    <property type="protein sequence ID" value="MCJ2185109.1"/>
    <property type="molecule type" value="Genomic_DNA"/>
</dbReference>
<dbReference type="SUPFAM" id="SSF51735">
    <property type="entry name" value="NAD(P)-binding Rossmann-fold domains"/>
    <property type="match status" value="1"/>
</dbReference>
<evidence type="ECO:0000313" key="2">
    <source>
        <dbReference type="Proteomes" id="UP001162881"/>
    </source>
</evidence>
<proteinExistence type="predicted"/>
<dbReference type="InterPro" id="IPR002347">
    <property type="entry name" value="SDR_fam"/>
</dbReference>
<dbReference type="Pfam" id="PF00106">
    <property type="entry name" value="adh_short"/>
    <property type="match status" value="1"/>
</dbReference>
<protein>
    <submittedName>
        <fullName evidence="1">SDR family NAD(P)-dependent oxidoreductase</fullName>
    </submittedName>
</protein>
<comment type="caution">
    <text evidence="1">The sequence shown here is derived from an EMBL/GenBank/DDBJ whole genome shotgun (WGS) entry which is preliminary data.</text>
</comment>
<name>A0ABT0BJ80_9SPHN</name>
<keyword evidence="2" id="KW-1185">Reference proteome</keyword>
<dbReference type="Gene3D" id="3.40.50.720">
    <property type="entry name" value="NAD(P)-binding Rossmann-like Domain"/>
    <property type="match status" value="1"/>
</dbReference>
<organism evidence="1 2">
    <name type="scientific">Novosphingobium organovorum</name>
    <dbReference type="NCBI Taxonomy" id="2930092"/>
    <lineage>
        <taxon>Bacteria</taxon>
        <taxon>Pseudomonadati</taxon>
        <taxon>Pseudomonadota</taxon>
        <taxon>Alphaproteobacteria</taxon>
        <taxon>Sphingomonadales</taxon>
        <taxon>Sphingomonadaceae</taxon>
        <taxon>Novosphingobium</taxon>
    </lineage>
</organism>
<accession>A0ABT0BJ80</accession>
<feature type="non-terminal residue" evidence="1">
    <location>
        <position position="33"/>
    </location>
</feature>
<dbReference type="InterPro" id="IPR036291">
    <property type="entry name" value="NAD(P)-bd_dom_sf"/>
</dbReference>